<dbReference type="Proteomes" id="UP000799118">
    <property type="component" value="Unassembled WGS sequence"/>
</dbReference>
<accession>A0A6A4IGP6</accession>
<evidence type="ECO:0000313" key="3">
    <source>
        <dbReference type="Proteomes" id="UP000799118"/>
    </source>
</evidence>
<keyword evidence="3" id="KW-1185">Reference proteome</keyword>
<organism evidence="2 3">
    <name type="scientific">Gymnopus androsaceus JB14</name>
    <dbReference type="NCBI Taxonomy" id="1447944"/>
    <lineage>
        <taxon>Eukaryota</taxon>
        <taxon>Fungi</taxon>
        <taxon>Dikarya</taxon>
        <taxon>Basidiomycota</taxon>
        <taxon>Agaricomycotina</taxon>
        <taxon>Agaricomycetes</taxon>
        <taxon>Agaricomycetidae</taxon>
        <taxon>Agaricales</taxon>
        <taxon>Marasmiineae</taxon>
        <taxon>Omphalotaceae</taxon>
        <taxon>Gymnopus</taxon>
    </lineage>
</organism>
<reference evidence="2" key="1">
    <citation type="journal article" date="2019" name="Environ. Microbiol.">
        <title>Fungal ecological strategies reflected in gene transcription - a case study of two litter decomposers.</title>
        <authorList>
            <person name="Barbi F."/>
            <person name="Kohler A."/>
            <person name="Barry K."/>
            <person name="Baskaran P."/>
            <person name="Daum C."/>
            <person name="Fauchery L."/>
            <person name="Ihrmark K."/>
            <person name="Kuo A."/>
            <person name="LaButti K."/>
            <person name="Lipzen A."/>
            <person name="Morin E."/>
            <person name="Grigoriev I.V."/>
            <person name="Henrissat B."/>
            <person name="Lindahl B."/>
            <person name="Martin F."/>
        </authorList>
    </citation>
    <scope>NUCLEOTIDE SEQUENCE</scope>
    <source>
        <strain evidence="2">JB14</strain>
    </source>
</reference>
<evidence type="ECO:0000313" key="2">
    <source>
        <dbReference type="EMBL" id="KAE9409821.1"/>
    </source>
</evidence>
<evidence type="ECO:0000256" key="1">
    <source>
        <dbReference type="SAM" id="MobiDB-lite"/>
    </source>
</evidence>
<sequence length="83" mass="9553">MSGPYKEFMVTVKERPVWGPDLAQGERDATGDETGSEGDSEDEEFEDDEDDDWENSARAAKDRMYAEEEEEGIQYVPRKQPQF</sequence>
<gene>
    <name evidence="2" type="ORF">BT96DRAFT_912794</name>
</gene>
<protein>
    <submittedName>
        <fullName evidence="2">Uncharacterized protein</fullName>
    </submittedName>
</protein>
<dbReference type="AlphaFoldDB" id="A0A6A4IGP6"/>
<feature type="compositionally biased region" description="Acidic residues" evidence="1">
    <location>
        <begin position="34"/>
        <end position="54"/>
    </location>
</feature>
<dbReference type="EMBL" id="ML769386">
    <property type="protein sequence ID" value="KAE9409821.1"/>
    <property type="molecule type" value="Genomic_DNA"/>
</dbReference>
<name>A0A6A4IGP6_9AGAR</name>
<proteinExistence type="predicted"/>
<feature type="region of interest" description="Disordered" evidence="1">
    <location>
        <begin position="13"/>
        <end position="83"/>
    </location>
</feature>